<proteinExistence type="predicted"/>
<keyword evidence="1" id="KW-1133">Transmembrane helix</keyword>
<keyword evidence="1" id="KW-0812">Transmembrane</keyword>
<dbReference type="RefSeq" id="WP_156067131.1">
    <property type="nucleotide sequence ID" value="NZ_BAAAUZ010000002.1"/>
</dbReference>
<sequence>MTWVMALGGISGFCLLTGLVLGVAGVRNAPAPPRTTVSRWSTQVKALTSAARTPGSSPRRDRNRILAWLLAGVGVWLLSGWPVAGVAMSCTGIWLPWLLGSGRVARERIDVVAALGTWCRRMADTLSGGGAVGLAQAIVVSARTAPEAIAGPVGRLAGRLESSHADQDAAFHEFAETMDDRVGDTVAAALGLALRQQSTGIATVLRQLADGVDRDVRGRREVEAERAESRQSITTLLLIQAAVFVLLMFVPGFAADYSTPVGQVVMAVLVAATLALLVWMRRIALGRPEPRFLGGAR</sequence>
<feature type="transmembrane region" description="Helical" evidence="1">
    <location>
        <begin position="65"/>
        <end position="98"/>
    </location>
</feature>
<comment type="caution">
    <text evidence="2">The sequence shown here is derived from an EMBL/GenBank/DDBJ whole genome shotgun (WGS) entry which is preliminary data.</text>
</comment>
<reference evidence="2" key="2">
    <citation type="submission" date="2023-01" db="EMBL/GenBank/DDBJ databases">
        <authorList>
            <person name="Sun Q."/>
            <person name="Evtushenko L."/>
        </authorList>
    </citation>
    <scope>NUCLEOTIDE SEQUENCE</scope>
    <source>
        <strain evidence="2">VKM Ac-1069</strain>
    </source>
</reference>
<feature type="transmembrane region" description="Helical" evidence="1">
    <location>
        <begin position="236"/>
        <end position="255"/>
    </location>
</feature>
<feature type="transmembrane region" description="Helical" evidence="1">
    <location>
        <begin position="261"/>
        <end position="280"/>
    </location>
</feature>
<organism evidence="2 3">
    <name type="scientific">Pseudonocardia halophobica</name>
    <dbReference type="NCBI Taxonomy" id="29401"/>
    <lineage>
        <taxon>Bacteria</taxon>
        <taxon>Bacillati</taxon>
        <taxon>Actinomycetota</taxon>
        <taxon>Actinomycetes</taxon>
        <taxon>Pseudonocardiales</taxon>
        <taxon>Pseudonocardiaceae</taxon>
        <taxon>Pseudonocardia</taxon>
    </lineage>
</organism>
<name>A0A9W6L3N1_9PSEU</name>
<evidence type="ECO:0000313" key="3">
    <source>
        <dbReference type="Proteomes" id="UP001143463"/>
    </source>
</evidence>
<dbReference type="AlphaFoldDB" id="A0A9W6L3N1"/>
<reference evidence="2" key="1">
    <citation type="journal article" date="2014" name="Int. J. Syst. Evol. Microbiol.">
        <title>Complete genome sequence of Corynebacterium casei LMG S-19264T (=DSM 44701T), isolated from a smear-ripened cheese.</title>
        <authorList>
            <consortium name="US DOE Joint Genome Institute (JGI-PGF)"/>
            <person name="Walter F."/>
            <person name="Albersmeier A."/>
            <person name="Kalinowski J."/>
            <person name="Ruckert C."/>
        </authorList>
    </citation>
    <scope>NUCLEOTIDE SEQUENCE</scope>
    <source>
        <strain evidence="2">VKM Ac-1069</strain>
    </source>
</reference>
<evidence type="ECO:0000256" key="1">
    <source>
        <dbReference type="SAM" id="Phobius"/>
    </source>
</evidence>
<dbReference type="PANTHER" id="PTHR35007">
    <property type="entry name" value="INTEGRAL MEMBRANE PROTEIN-RELATED"/>
    <property type="match status" value="1"/>
</dbReference>
<evidence type="ECO:0000313" key="2">
    <source>
        <dbReference type="EMBL" id="GLL10479.1"/>
    </source>
</evidence>
<protein>
    <submittedName>
        <fullName evidence="2">Type II secretion system protein</fullName>
    </submittedName>
</protein>
<dbReference type="EMBL" id="BSFQ01000005">
    <property type="protein sequence ID" value="GLL10479.1"/>
    <property type="molecule type" value="Genomic_DNA"/>
</dbReference>
<accession>A0A9W6L3N1</accession>
<dbReference type="PANTHER" id="PTHR35007:SF3">
    <property type="entry name" value="POSSIBLE CONSERVED ALANINE RICH MEMBRANE PROTEIN"/>
    <property type="match status" value="1"/>
</dbReference>
<keyword evidence="3" id="KW-1185">Reference proteome</keyword>
<keyword evidence="1" id="KW-0472">Membrane</keyword>
<gene>
    <name evidence="2" type="ORF">GCM10017577_16190</name>
</gene>
<dbReference type="Proteomes" id="UP001143463">
    <property type="component" value="Unassembled WGS sequence"/>
</dbReference>